<reference evidence="1 2" key="1">
    <citation type="submission" date="2015-02" db="EMBL/GenBank/DDBJ databases">
        <title>Draft genome sequences of ten Microbacterium spp. with emphasis on heavy metal contaminated environments.</title>
        <authorList>
            <person name="Corretto E."/>
        </authorList>
    </citation>
    <scope>NUCLEOTIDE SEQUENCE [LARGE SCALE GENOMIC DNA]</scope>
    <source>
        <strain evidence="1 2">DSM 12510</strain>
    </source>
</reference>
<dbReference type="OrthoDB" id="3781658at2"/>
<keyword evidence="2" id="KW-1185">Reference proteome</keyword>
<dbReference type="AlphaFoldDB" id="A0A0M2H1X8"/>
<dbReference type="RefSeq" id="WP_052682636.1">
    <property type="nucleotide sequence ID" value="NZ_BAAAUP010000002.1"/>
</dbReference>
<comment type="caution">
    <text evidence="1">The sequence shown here is derived from an EMBL/GenBank/DDBJ whole genome shotgun (WGS) entry which is preliminary data.</text>
</comment>
<protein>
    <submittedName>
        <fullName evidence="1">Uncharacterized protein</fullName>
    </submittedName>
</protein>
<dbReference type="PATRIC" id="fig|92835.4.peg.3359"/>
<evidence type="ECO:0000313" key="2">
    <source>
        <dbReference type="Proteomes" id="UP000033956"/>
    </source>
</evidence>
<accession>A0A0M2H1X8</accession>
<dbReference type="Proteomes" id="UP000033956">
    <property type="component" value="Unassembled WGS sequence"/>
</dbReference>
<organism evidence="1 2">
    <name type="scientific">Microbacterium terrae</name>
    <dbReference type="NCBI Taxonomy" id="69369"/>
    <lineage>
        <taxon>Bacteria</taxon>
        <taxon>Bacillati</taxon>
        <taxon>Actinomycetota</taxon>
        <taxon>Actinomycetes</taxon>
        <taxon>Micrococcales</taxon>
        <taxon>Microbacteriaceae</taxon>
        <taxon>Microbacterium</taxon>
    </lineage>
</organism>
<dbReference type="STRING" id="92835.RS81_03325"/>
<proteinExistence type="predicted"/>
<dbReference type="EMBL" id="JYIZ01000057">
    <property type="protein sequence ID" value="KJL37568.1"/>
    <property type="molecule type" value="Genomic_DNA"/>
</dbReference>
<evidence type="ECO:0000313" key="1">
    <source>
        <dbReference type="EMBL" id="KJL37568.1"/>
    </source>
</evidence>
<name>A0A0M2H1X8_9MICO</name>
<gene>
    <name evidence="1" type="ORF">RS81_03325</name>
</gene>
<sequence>MRARAGTDTPSDEAEQRWISVVFLQGDDADEVLDLIELEGSAAAITHLSAWDDGDETTDAALVNGYVYDEVPWTTTDRVELDDRAGYALTYNRPFGYVSLLRRFAAEPEPALVAPARALAEPWFSASIRLGTPGPGAMTR</sequence>